<keyword evidence="2 5" id="KW-0547">Nucleotide-binding</keyword>
<feature type="region of interest" description="Disordered" evidence="7">
    <location>
        <begin position="131"/>
        <end position="334"/>
    </location>
</feature>
<feature type="binding site" evidence="5">
    <location>
        <position position="387"/>
    </location>
    <ligand>
        <name>ATP</name>
        <dbReference type="ChEBI" id="CHEBI:30616"/>
    </ligand>
</feature>
<dbReference type="SMART" id="SM00666">
    <property type="entry name" value="PB1"/>
    <property type="match status" value="1"/>
</dbReference>
<dbReference type="CDD" id="cd06625">
    <property type="entry name" value="STKc_MEKK3_like"/>
    <property type="match status" value="1"/>
</dbReference>
<dbReference type="EMBL" id="CACVKT020007896">
    <property type="protein sequence ID" value="CAC5411661.1"/>
    <property type="molecule type" value="Genomic_DNA"/>
</dbReference>
<dbReference type="AlphaFoldDB" id="A0A6J8DW37"/>
<keyword evidence="6" id="KW-0175">Coiled coil</keyword>
<protein>
    <submittedName>
        <fullName evidence="10">MAP3K2</fullName>
        <ecNumber evidence="10">2.7.11.25</ecNumber>
    </submittedName>
</protein>
<evidence type="ECO:0000256" key="5">
    <source>
        <dbReference type="PROSITE-ProRule" id="PRU10141"/>
    </source>
</evidence>
<dbReference type="Gene3D" id="1.10.510.10">
    <property type="entry name" value="Transferase(Phosphotransferase) domain 1"/>
    <property type="match status" value="1"/>
</dbReference>
<accession>A0A6J8DW37</accession>
<dbReference type="InterPro" id="IPR053793">
    <property type="entry name" value="PB1-like"/>
</dbReference>
<dbReference type="InterPro" id="IPR000719">
    <property type="entry name" value="Prot_kinase_dom"/>
</dbReference>
<dbReference type="Proteomes" id="UP000507470">
    <property type="component" value="Unassembled WGS sequence"/>
</dbReference>
<feature type="compositionally biased region" description="Low complexity" evidence="7">
    <location>
        <begin position="292"/>
        <end position="313"/>
    </location>
</feature>
<keyword evidence="11" id="KW-1185">Reference proteome</keyword>
<dbReference type="SMART" id="SM00220">
    <property type="entry name" value="S_TKc"/>
    <property type="match status" value="1"/>
</dbReference>
<dbReference type="PROSITE" id="PS00107">
    <property type="entry name" value="PROTEIN_KINASE_ATP"/>
    <property type="match status" value="1"/>
</dbReference>
<feature type="compositionally biased region" description="Low complexity" evidence="7">
    <location>
        <begin position="209"/>
        <end position="222"/>
    </location>
</feature>
<dbReference type="Pfam" id="PF00564">
    <property type="entry name" value="PB1"/>
    <property type="match status" value="1"/>
</dbReference>
<reference evidence="10 11" key="1">
    <citation type="submission" date="2020-06" db="EMBL/GenBank/DDBJ databases">
        <authorList>
            <person name="Li R."/>
            <person name="Bekaert M."/>
        </authorList>
    </citation>
    <scope>NUCLEOTIDE SEQUENCE [LARGE SCALE GENOMIC DNA]</scope>
    <source>
        <strain evidence="11">wild</strain>
    </source>
</reference>
<dbReference type="InterPro" id="IPR050538">
    <property type="entry name" value="MAP_kinase_kinase_kinase"/>
</dbReference>
<dbReference type="PANTHER" id="PTHR48016:SF56">
    <property type="entry name" value="MAPKK KINASE"/>
    <property type="match status" value="1"/>
</dbReference>
<dbReference type="OrthoDB" id="266718at2759"/>
<feature type="domain" description="Protein kinase" evidence="8">
    <location>
        <begin position="358"/>
        <end position="617"/>
    </location>
</feature>
<dbReference type="InterPro" id="IPR017441">
    <property type="entry name" value="Protein_kinase_ATP_BS"/>
</dbReference>
<dbReference type="PANTHER" id="PTHR48016">
    <property type="entry name" value="MAP KINASE KINASE KINASE SSK2-RELATED-RELATED"/>
    <property type="match status" value="1"/>
</dbReference>
<feature type="compositionally biased region" description="Polar residues" evidence="7">
    <location>
        <begin position="143"/>
        <end position="152"/>
    </location>
</feature>
<dbReference type="SUPFAM" id="SSF54277">
    <property type="entry name" value="CAD &amp; PB1 domains"/>
    <property type="match status" value="1"/>
</dbReference>
<dbReference type="Gene3D" id="3.10.20.90">
    <property type="entry name" value="Phosphatidylinositol 3-kinase Catalytic Subunit, Chain A, domain 1"/>
    <property type="match status" value="1"/>
</dbReference>
<dbReference type="SUPFAM" id="SSF56112">
    <property type="entry name" value="Protein kinase-like (PK-like)"/>
    <property type="match status" value="1"/>
</dbReference>
<evidence type="ECO:0000259" key="8">
    <source>
        <dbReference type="PROSITE" id="PS50011"/>
    </source>
</evidence>
<sequence>MGDKKNDLEEVMGNIETQLLKGLQSGNKTAAQRAYTDLQKREQILRIKCEYNGEKRSINIHRPLTYSHLRMKVSEMYTMDLMIFFTQANGEVHIPITNQKELDAAIDLVDKNEKITSLRLFLSPPAGCGYTNVRKNQSKDSASESGFGTMSSKHSDYRESPSPPPGHLPHGISHSVSRTSVNSEGEFIPEDGDEGVYHSPEGSGKMTGSISSLDSGSYASSSHGDTYPFRIRAGSRRSVLTDASSKDETGDGKVWFDTFPRNYNVNTHNTHDIEGHRTFPRASNMVQRRPELGSTLLSRGSSGALSNSSSSSGFPPDPDMDSPEGRLSLKRNSDIDSPVFNPVSDLAFSKSPRAPVNWQMGKLLGSGAFGEVYLCYDRDTGRELAVKQVTLTSMNAEASKEVRALENEIQLLRNFQHERIVSYFGCQQGKTSLSIFMEYLSGGSLKDLLNKYGALTEVVCRKYTRQVLEGLAFLHKNVIVHRDIKAANILRDSEGNVKLGDFGSSKRLQTICSIAGLKTVVGTPYWMAPEVINGEGYGRKADIWSLGCTVVEMLTQRPPYADYESMAAIYKIATEDHPQYKLPSNISKECHLLLSSTFKKNVKDRPTAEDLLRHRFVVSGPT</sequence>
<evidence type="ECO:0000256" key="6">
    <source>
        <dbReference type="SAM" id="Coils"/>
    </source>
</evidence>
<evidence type="ECO:0000256" key="2">
    <source>
        <dbReference type="ARBA" id="ARBA00022741"/>
    </source>
</evidence>
<organism evidence="10 11">
    <name type="scientific">Mytilus coruscus</name>
    <name type="common">Sea mussel</name>
    <dbReference type="NCBI Taxonomy" id="42192"/>
    <lineage>
        <taxon>Eukaryota</taxon>
        <taxon>Metazoa</taxon>
        <taxon>Spiralia</taxon>
        <taxon>Lophotrochozoa</taxon>
        <taxon>Mollusca</taxon>
        <taxon>Bivalvia</taxon>
        <taxon>Autobranchia</taxon>
        <taxon>Pteriomorphia</taxon>
        <taxon>Mytilida</taxon>
        <taxon>Mytiloidea</taxon>
        <taxon>Mytilidae</taxon>
        <taxon>Mytilinae</taxon>
        <taxon>Mytilus</taxon>
    </lineage>
</organism>
<evidence type="ECO:0000256" key="4">
    <source>
        <dbReference type="ARBA" id="ARBA00022840"/>
    </source>
</evidence>
<dbReference type="GO" id="GO:0005524">
    <property type="term" value="F:ATP binding"/>
    <property type="evidence" value="ECO:0007669"/>
    <property type="project" value="UniProtKB-UniRule"/>
</dbReference>
<dbReference type="PROSITE" id="PS50011">
    <property type="entry name" value="PROTEIN_KINASE_DOM"/>
    <property type="match status" value="1"/>
</dbReference>
<proteinExistence type="predicted"/>
<dbReference type="Pfam" id="PF00069">
    <property type="entry name" value="Pkinase"/>
    <property type="match status" value="1"/>
</dbReference>
<keyword evidence="4 5" id="KW-0067">ATP-binding</keyword>
<keyword evidence="3" id="KW-0418">Kinase</keyword>
<dbReference type="InterPro" id="IPR011009">
    <property type="entry name" value="Kinase-like_dom_sf"/>
</dbReference>
<name>A0A6J8DW37_MYTCO</name>
<evidence type="ECO:0000256" key="7">
    <source>
        <dbReference type="SAM" id="MobiDB-lite"/>
    </source>
</evidence>
<evidence type="ECO:0000256" key="1">
    <source>
        <dbReference type="ARBA" id="ARBA00022679"/>
    </source>
</evidence>
<evidence type="ECO:0000256" key="3">
    <source>
        <dbReference type="ARBA" id="ARBA00022777"/>
    </source>
</evidence>
<dbReference type="GO" id="GO:0004709">
    <property type="term" value="F:MAP kinase kinase kinase activity"/>
    <property type="evidence" value="ECO:0007669"/>
    <property type="project" value="UniProtKB-EC"/>
</dbReference>
<evidence type="ECO:0000259" key="9">
    <source>
        <dbReference type="PROSITE" id="PS51745"/>
    </source>
</evidence>
<feature type="domain" description="PB1" evidence="9">
    <location>
        <begin position="44"/>
        <end position="123"/>
    </location>
</feature>
<keyword evidence="1 10" id="KW-0808">Transferase</keyword>
<evidence type="ECO:0000313" key="11">
    <source>
        <dbReference type="Proteomes" id="UP000507470"/>
    </source>
</evidence>
<dbReference type="FunFam" id="1.10.510.10:FF:000071">
    <property type="entry name" value="Mitogen-activated protein kinase kinase kinase 3 isoform 2"/>
    <property type="match status" value="1"/>
</dbReference>
<feature type="coiled-coil region" evidence="6">
    <location>
        <begin position="388"/>
        <end position="415"/>
    </location>
</feature>
<dbReference type="InterPro" id="IPR000270">
    <property type="entry name" value="PB1_dom"/>
</dbReference>
<evidence type="ECO:0000313" key="10">
    <source>
        <dbReference type="EMBL" id="CAC5411661.1"/>
    </source>
</evidence>
<dbReference type="PROSITE" id="PS51745">
    <property type="entry name" value="PB1"/>
    <property type="match status" value="1"/>
</dbReference>
<gene>
    <name evidence="10" type="ORF">MCOR_44720</name>
</gene>
<dbReference type="EC" id="2.7.11.25" evidence="10"/>